<comment type="caution">
    <text evidence="9">The sequence shown here is derived from an EMBL/GenBank/DDBJ whole genome shotgun (WGS) entry which is preliminary data.</text>
</comment>
<keyword evidence="7" id="KW-0963">Cytoplasm</keyword>
<proteinExistence type="inferred from homology"/>
<organism evidence="9 10">
    <name type="scientific">Ilumatobacter fluminis</name>
    <dbReference type="NCBI Taxonomy" id="467091"/>
    <lineage>
        <taxon>Bacteria</taxon>
        <taxon>Bacillati</taxon>
        <taxon>Actinomycetota</taxon>
        <taxon>Acidimicrobiia</taxon>
        <taxon>Acidimicrobiales</taxon>
        <taxon>Ilumatobacteraceae</taxon>
        <taxon>Ilumatobacter</taxon>
    </lineage>
</organism>
<feature type="binding site" evidence="7">
    <location>
        <position position="28"/>
    </location>
    <ligand>
        <name>3-phosphoshikimate</name>
        <dbReference type="ChEBI" id="CHEBI:145989"/>
    </ligand>
</feature>
<feature type="binding site" evidence="7">
    <location>
        <position position="23"/>
    </location>
    <ligand>
        <name>3-phosphoshikimate</name>
        <dbReference type="ChEBI" id="CHEBI:145989"/>
    </ligand>
</feature>
<comment type="catalytic activity">
    <reaction evidence="6">
        <text>3-phosphoshikimate + phosphoenolpyruvate = 5-O-(1-carboxyvinyl)-3-phosphoshikimate + phosphate</text>
        <dbReference type="Rhea" id="RHEA:21256"/>
        <dbReference type="ChEBI" id="CHEBI:43474"/>
        <dbReference type="ChEBI" id="CHEBI:57701"/>
        <dbReference type="ChEBI" id="CHEBI:58702"/>
        <dbReference type="ChEBI" id="CHEBI:145989"/>
        <dbReference type="EC" id="2.5.1.19"/>
    </reaction>
    <physiologicalReaction direction="left-to-right" evidence="6">
        <dbReference type="Rhea" id="RHEA:21257"/>
    </physiologicalReaction>
</comment>
<dbReference type="PROSITE" id="PS00885">
    <property type="entry name" value="EPSP_SYNTHASE_2"/>
    <property type="match status" value="1"/>
</dbReference>
<reference evidence="9 10" key="1">
    <citation type="submission" date="2019-03" db="EMBL/GenBank/DDBJ databases">
        <title>Sequencing the genomes of 1000 actinobacteria strains.</title>
        <authorList>
            <person name="Klenk H.-P."/>
        </authorList>
    </citation>
    <scope>NUCLEOTIDE SEQUENCE [LARGE SCALE GENOMIC DNA]</scope>
    <source>
        <strain evidence="9 10">DSM 18936</strain>
    </source>
</reference>
<evidence type="ECO:0000256" key="5">
    <source>
        <dbReference type="ARBA" id="ARBA00023141"/>
    </source>
</evidence>
<evidence type="ECO:0000313" key="10">
    <source>
        <dbReference type="Proteomes" id="UP000294558"/>
    </source>
</evidence>
<dbReference type="InterPro" id="IPR013792">
    <property type="entry name" value="RNA3'P_cycl/enolpyr_Trfase_a/b"/>
</dbReference>
<dbReference type="NCBIfam" id="TIGR01356">
    <property type="entry name" value="aroA"/>
    <property type="match status" value="1"/>
</dbReference>
<feature type="binding site" evidence="7">
    <location>
        <position position="167"/>
    </location>
    <ligand>
        <name>phosphoenolpyruvate</name>
        <dbReference type="ChEBI" id="CHEBI:58702"/>
    </ligand>
</feature>
<feature type="binding site" evidence="7">
    <location>
        <position position="382"/>
    </location>
    <ligand>
        <name>phosphoenolpyruvate</name>
        <dbReference type="ChEBI" id="CHEBI:58702"/>
    </ligand>
</feature>
<feature type="binding site" evidence="7">
    <location>
        <position position="166"/>
    </location>
    <ligand>
        <name>3-phosphoshikimate</name>
        <dbReference type="ChEBI" id="CHEBI:145989"/>
    </ligand>
</feature>
<feature type="binding site" evidence="7">
    <location>
        <position position="308"/>
    </location>
    <ligand>
        <name>3-phosphoshikimate</name>
        <dbReference type="ChEBI" id="CHEBI:145989"/>
    </ligand>
</feature>
<feature type="binding site" evidence="7">
    <location>
        <position position="193"/>
    </location>
    <ligand>
        <name>3-phosphoshikimate</name>
        <dbReference type="ChEBI" id="CHEBI:145989"/>
    </ligand>
</feature>
<dbReference type="InterPro" id="IPR036968">
    <property type="entry name" value="Enolpyruvate_Tfrase_sf"/>
</dbReference>
<feature type="binding site" evidence="7">
    <location>
        <position position="92"/>
    </location>
    <ligand>
        <name>phosphoenolpyruvate</name>
        <dbReference type="ChEBI" id="CHEBI:58702"/>
    </ligand>
</feature>
<feature type="binding site" evidence="7">
    <location>
        <position position="24"/>
    </location>
    <ligand>
        <name>3-phosphoshikimate</name>
        <dbReference type="ChEBI" id="CHEBI:145989"/>
    </ligand>
</feature>
<dbReference type="Pfam" id="PF00275">
    <property type="entry name" value="EPSP_synthase"/>
    <property type="match status" value="1"/>
</dbReference>
<dbReference type="UniPathway" id="UPA00053">
    <property type="reaction ID" value="UER00089"/>
</dbReference>
<protein>
    <recommendedName>
        <fullName evidence="7">3-phosphoshikimate 1-carboxyvinyltransferase</fullName>
        <ecNumber evidence="7">2.5.1.19</ecNumber>
    </recommendedName>
    <alternativeName>
        <fullName evidence="7">5-enolpyruvylshikimate-3-phosphate synthase</fullName>
        <shortName evidence="7">EPSP synthase</shortName>
        <shortName evidence="7">EPSPS</shortName>
    </alternativeName>
</protein>
<feature type="active site" description="Proton acceptor" evidence="7">
    <location>
        <position position="308"/>
    </location>
</feature>
<dbReference type="EC" id="2.5.1.19" evidence="7"/>
<evidence type="ECO:0000313" key="9">
    <source>
        <dbReference type="EMBL" id="TDT16527.1"/>
    </source>
</evidence>
<evidence type="ECO:0000256" key="6">
    <source>
        <dbReference type="ARBA" id="ARBA00044633"/>
    </source>
</evidence>
<evidence type="ECO:0000256" key="7">
    <source>
        <dbReference type="HAMAP-Rule" id="MF_00210"/>
    </source>
</evidence>
<evidence type="ECO:0000256" key="2">
    <source>
        <dbReference type="ARBA" id="ARBA00009948"/>
    </source>
</evidence>
<comment type="caution">
    <text evidence="7">Lacks conserved residue(s) required for the propagation of feature annotation.</text>
</comment>
<evidence type="ECO:0000259" key="8">
    <source>
        <dbReference type="Pfam" id="PF00275"/>
    </source>
</evidence>
<gene>
    <name evidence="7" type="primary">aroA</name>
    <name evidence="9" type="ORF">BDK89_2118</name>
</gene>
<dbReference type="InterPro" id="IPR023193">
    <property type="entry name" value="EPSP_synthase_CS"/>
</dbReference>
<dbReference type="GO" id="GO:0008652">
    <property type="term" value="P:amino acid biosynthetic process"/>
    <property type="evidence" value="ECO:0007669"/>
    <property type="project" value="UniProtKB-KW"/>
</dbReference>
<dbReference type="Proteomes" id="UP000294558">
    <property type="component" value="Unassembled WGS sequence"/>
</dbReference>
<dbReference type="RefSeq" id="WP_208294029.1">
    <property type="nucleotide sequence ID" value="NZ_SOAU01000001.1"/>
</dbReference>
<feature type="binding site" evidence="7">
    <location>
        <position position="167"/>
    </location>
    <ligand>
        <name>3-phosphoshikimate</name>
        <dbReference type="ChEBI" id="CHEBI:145989"/>
    </ligand>
</feature>
<evidence type="ECO:0000256" key="3">
    <source>
        <dbReference type="ARBA" id="ARBA00022605"/>
    </source>
</evidence>
<dbReference type="GO" id="GO:0009423">
    <property type="term" value="P:chorismate biosynthetic process"/>
    <property type="evidence" value="ECO:0007669"/>
    <property type="project" value="UniProtKB-UniRule"/>
</dbReference>
<dbReference type="InterPro" id="IPR006264">
    <property type="entry name" value="EPSP_synthase"/>
</dbReference>
<sequence length="421" mass="43318">MSTTMRVAPSGRIDAVVAVPGSKSIANRALVCAALADGTSTLSNLPDGDDTTALLAAVEALGVAVTHDGERAVIDGHGGNWPSATLHAGLAGTTSRFLTALVALGSTPITIDGDPPLRGRPFGPLLDALTQLGVGIEFGEQPGHLPLTITGPPNGTGVSLRGDVSSQFVSALMMIGPAIDNGLVIELTSPLVSVPYVDLTADVMGWFGVDGIERTHDRIAVPHGSYRAGEVTIEPDASSASYPLALAAVCGGRVTVEGLGLGALQGDARFADLLASMGCAVTRTTSAVTVESGGVLRGIDVDMSDISDLVPTVAIVAACASSPTRIRGVGFIRAKESDRLGDLTNELRRLGVDIDETDDGLEIRPSAEGWHGGRVDTHHDHRLAMAFGVLGSRIGDVEVAEPDVVSKSWPGFWQMLSAVTT</sequence>
<comment type="subunit">
    <text evidence="7">Monomer.</text>
</comment>
<feature type="binding site" evidence="7">
    <location>
        <position position="335"/>
    </location>
    <ligand>
        <name>3-phosphoshikimate</name>
        <dbReference type="ChEBI" id="CHEBI:145989"/>
    </ligand>
</feature>
<keyword evidence="4 7" id="KW-0808">Transferase</keyword>
<name>A0A4R7HZ61_9ACTN</name>
<feature type="binding site" evidence="7">
    <location>
        <position position="120"/>
    </location>
    <ligand>
        <name>phosphoenolpyruvate</name>
        <dbReference type="ChEBI" id="CHEBI:58702"/>
    </ligand>
</feature>
<dbReference type="PANTHER" id="PTHR21090:SF5">
    <property type="entry name" value="PENTAFUNCTIONAL AROM POLYPEPTIDE"/>
    <property type="match status" value="1"/>
</dbReference>
<evidence type="ECO:0000256" key="4">
    <source>
        <dbReference type="ARBA" id="ARBA00022679"/>
    </source>
</evidence>
<comment type="pathway">
    <text evidence="1 7">Metabolic intermediate biosynthesis; chorismate biosynthesis; chorismate from D-erythrose 4-phosphate and phosphoenolpyruvate: step 6/7.</text>
</comment>
<dbReference type="GO" id="GO:0009073">
    <property type="term" value="P:aromatic amino acid family biosynthetic process"/>
    <property type="evidence" value="ECO:0007669"/>
    <property type="project" value="UniProtKB-KW"/>
</dbReference>
<dbReference type="PROSITE" id="PS00104">
    <property type="entry name" value="EPSP_SYNTHASE_1"/>
    <property type="match status" value="1"/>
</dbReference>
<comment type="subcellular location">
    <subcellularLocation>
        <location evidence="7">Cytoplasm</location>
    </subcellularLocation>
</comment>
<dbReference type="EMBL" id="SOAU01000001">
    <property type="protein sequence ID" value="TDT16527.1"/>
    <property type="molecule type" value="Genomic_DNA"/>
</dbReference>
<feature type="binding site" evidence="7">
    <location>
        <position position="165"/>
    </location>
    <ligand>
        <name>3-phosphoshikimate</name>
        <dbReference type="ChEBI" id="CHEBI:145989"/>
    </ligand>
</feature>
<feature type="binding site" evidence="7">
    <location>
        <position position="339"/>
    </location>
    <ligand>
        <name>phosphoenolpyruvate</name>
        <dbReference type="ChEBI" id="CHEBI:58702"/>
    </ligand>
</feature>
<comment type="similarity">
    <text evidence="2 7">Belongs to the EPSP synthase family.</text>
</comment>
<feature type="binding site" evidence="7">
    <location>
        <position position="407"/>
    </location>
    <ligand>
        <name>phosphoenolpyruvate</name>
        <dbReference type="ChEBI" id="CHEBI:58702"/>
    </ligand>
</feature>
<dbReference type="PIRSF" id="PIRSF000505">
    <property type="entry name" value="EPSPS"/>
    <property type="match status" value="1"/>
</dbReference>
<dbReference type="GO" id="GO:0003866">
    <property type="term" value="F:3-phosphoshikimate 1-carboxyvinyltransferase activity"/>
    <property type="evidence" value="ECO:0007669"/>
    <property type="project" value="UniProtKB-UniRule"/>
</dbReference>
<dbReference type="Gene3D" id="3.65.10.10">
    <property type="entry name" value="Enolpyruvate transferase domain"/>
    <property type="match status" value="2"/>
</dbReference>
<dbReference type="CDD" id="cd01556">
    <property type="entry name" value="EPSP_synthase"/>
    <property type="match status" value="1"/>
</dbReference>
<dbReference type="SUPFAM" id="SSF55205">
    <property type="entry name" value="EPT/RTPC-like"/>
    <property type="match status" value="1"/>
</dbReference>
<dbReference type="InterPro" id="IPR001986">
    <property type="entry name" value="Enolpyruvate_Tfrase_dom"/>
</dbReference>
<keyword evidence="3 7" id="KW-0028">Amino-acid biosynthesis</keyword>
<comment type="function">
    <text evidence="7">Catalyzes the transfer of the enolpyruvyl moiety of phosphoenolpyruvate (PEP) to the 5-hydroxyl of shikimate-3-phosphate (S3P) to produce enolpyruvyl shikimate-3-phosphate and inorganic phosphate.</text>
</comment>
<dbReference type="PANTHER" id="PTHR21090">
    <property type="entry name" value="AROM/DEHYDROQUINATE SYNTHASE"/>
    <property type="match status" value="1"/>
</dbReference>
<dbReference type="HAMAP" id="MF_00210">
    <property type="entry name" value="EPSP_synth"/>
    <property type="match status" value="1"/>
</dbReference>
<feature type="binding site" evidence="7">
    <location>
        <position position="23"/>
    </location>
    <ligand>
        <name>phosphoenolpyruvate</name>
        <dbReference type="ChEBI" id="CHEBI:58702"/>
    </ligand>
</feature>
<dbReference type="AlphaFoldDB" id="A0A4R7HZ61"/>
<keyword evidence="5 7" id="KW-0057">Aromatic amino acid biosynthesis</keyword>
<accession>A0A4R7HZ61</accession>
<evidence type="ECO:0000256" key="1">
    <source>
        <dbReference type="ARBA" id="ARBA00004811"/>
    </source>
</evidence>
<keyword evidence="10" id="KW-1185">Reference proteome</keyword>
<feature type="domain" description="Enolpyruvate transferase" evidence="8">
    <location>
        <begin position="8"/>
        <end position="416"/>
    </location>
</feature>
<dbReference type="GO" id="GO:0005737">
    <property type="term" value="C:cytoplasm"/>
    <property type="evidence" value="ECO:0007669"/>
    <property type="project" value="UniProtKB-SubCell"/>
</dbReference>